<dbReference type="InterPro" id="IPR007148">
    <property type="entry name" value="SSU_processome_Utp12"/>
</dbReference>
<dbReference type="PANTHER" id="PTHR44267:SF1">
    <property type="entry name" value="WD REPEAT-CONTAINING PROTEIN 43"/>
    <property type="match status" value="1"/>
</dbReference>
<evidence type="ECO:0000313" key="8">
    <source>
        <dbReference type="Proteomes" id="UP001211065"/>
    </source>
</evidence>
<feature type="compositionally biased region" description="Acidic residues" evidence="5">
    <location>
        <begin position="580"/>
        <end position="619"/>
    </location>
</feature>
<dbReference type="SMART" id="SM00320">
    <property type="entry name" value="WD40"/>
    <property type="match status" value="3"/>
</dbReference>
<dbReference type="InterPro" id="IPR036322">
    <property type="entry name" value="WD40_repeat_dom_sf"/>
</dbReference>
<feature type="region of interest" description="Disordered" evidence="5">
    <location>
        <begin position="546"/>
        <end position="619"/>
    </location>
</feature>
<evidence type="ECO:0000256" key="2">
    <source>
        <dbReference type="ARBA" id="ARBA00023242"/>
    </source>
</evidence>
<dbReference type="InterPro" id="IPR001680">
    <property type="entry name" value="WD40_rpt"/>
</dbReference>
<keyword evidence="8" id="KW-1185">Reference proteome</keyword>
<keyword evidence="4" id="KW-0853">WD repeat</keyword>
<comment type="similarity">
    <text evidence="3">Belongs to the UTP5 family.</text>
</comment>
<dbReference type="GO" id="GO:0000462">
    <property type="term" value="P:maturation of SSU-rRNA from tricistronic rRNA transcript (SSU-rRNA, 5.8S rRNA, LSU-rRNA)"/>
    <property type="evidence" value="ECO:0007669"/>
    <property type="project" value="TreeGrafter"/>
</dbReference>
<evidence type="ECO:0000256" key="4">
    <source>
        <dbReference type="PROSITE-ProRule" id="PRU00221"/>
    </source>
</evidence>
<feature type="repeat" description="WD" evidence="4">
    <location>
        <begin position="98"/>
        <end position="137"/>
    </location>
</feature>
<dbReference type="EMBL" id="JADGJW010000173">
    <property type="protein sequence ID" value="KAJ3222489.1"/>
    <property type="molecule type" value="Genomic_DNA"/>
</dbReference>
<dbReference type="PANTHER" id="PTHR44267">
    <property type="entry name" value="WD REPEAT-CONTAINING PROTEIN 43"/>
    <property type="match status" value="1"/>
</dbReference>
<feature type="compositionally biased region" description="Acidic residues" evidence="5">
    <location>
        <begin position="546"/>
        <end position="572"/>
    </location>
</feature>
<dbReference type="InterPro" id="IPR052414">
    <property type="entry name" value="U3_snoRNA-assoc_WDR"/>
</dbReference>
<feature type="domain" description="Small-subunit processome Utp12" evidence="6">
    <location>
        <begin position="420"/>
        <end position="523"/>
    </location>
</feature>
<dbReference type="PROSITE" id="PS50082">
    <property type="entry name" value="WD_REPEATS_2"/>
    <property type="match status" value="1"/>
</dbReference>
<evidence type="ECO:0000256" key="3">
    <source>
        <dbReference type="ARBA" id="ARBA00038335"/>
    </source>
</evidence>
<dbReference type="Proteomes" id="UP001211065">
    <property type="component" value="Unassembled WGS sequence"/>
</dbReference>
<comment type="subcellular location">
    <subcellularLocation>
        <location evidence="1">Nucleus</location>
    </subcellularLocation>
</comment>
<evidence type="ECO:0000256" key="5">
    <source>
        <dbReference type="SAM" id="MobiDB-lite"/>
    </source>
</evidence>
<name>A0AAD5U4F1_9FUNG</name>
<organism evidence="7 8">
    <name type="scientific">Clydaea vesicula</name>
    <dbReference type="NCBI Taxonomy" id="447962"/>
    <lineage>
        <taxon>Eukaryota</taxon>
        <taxon>Fungi</taxon>
        <taxon>Fungi incertae sedis</taxon>
        <taxon>Chytridiomycota</taxon>
        <taxon>Chytridiomycota incertae sedis</taxon>
        <taxon>Chytridiomycetes</taxon>
        <taxon>Lobulomycetales</taxon>
        <taxon>Lobulomycetaceae</taxon>
        <taxon>Clydaea</taxon>
    </lineage>
</organism>
<dbReference type="Gene3D" id="2.130.10.10">
    <property type="entry name" value="YVTN repeat-like/Quinoprotein amine dehydrogenase"/>
    <property type="match status" value="1"/>
</dbReference>
<protein>
    <submittedName>
        <fullName evidence="7">WD repeat-containing protein 43</fullName>
    </submittedName>
</protein>
<comment type="caution">
    <text evidence="7">The sequence shown here is derived from an EMBL/GenBank/DDBJ whole genome shotgun (WGS) entry which is preliminary data.</text>
</comment>
<reference evidence="7" key="1">
    <citation type="submission" date="2020-05" db="EMBL/GenBank/DDBJ databases">
        <title>Phylogenomic resolution of chytrid fungi.</title>
        <authorList>
            <person name="Stajich J.E."/>
            <person name="Amses K."/>
            <person name="Simmons R."/>
            <person name="Seto K."/>
            <person name="Myers J."/>
            <person name="Bonds A."/>
            <person name="Quandt C.A."/>
            <person name="Barry K."/>
            <person name="Liu P."/>
            <person name="Grigoriev I."/>
            <person name="Longcore J.E."/>
            <person name="James T.Y."/>
        </authorList>
    </citation>
    <scope>NUCLEOTIDE SEQUENCE</scope>
    <source>
        <strain evidence="7">JEL0476</strain>
    </source>
</reference>
<accession>A0AAD5U4F1</accession>
<proteinExistence type="inferred from homology"/>
<dbReference type="Pfam" id="PF00400">
    <property type="entry name" value="WD40"/>
    <property type="match status" value="3"/>
</dbReference>
<sequence>MTTQNTILTTFGSDDYWAQLQKSIKSNEIIVYQSQQLISRLDLNSEIPTCLTFHSIQQVKKVKGKKSTKLSKLLGVGLDSGDIIFFSVESASITFQLKNGHTNKVTDITIIGNTLYSCSLDGFVVEWDLNTNSQKSKFKAHSKSVKKIAKSYNEKFLLTADFDIKLWDVEKKTCLKTFNGHATDVTQLLFTVDDKLCISCADQDRYLSIWDVDVNGASTNVAALRLDVPPLKIATSIKGHVLALTETGELQLFNEPNITVNIPTPKKKKNKSIQTVKPQSAVGVVNLIDGEKKMEILDANFTAEKIEIVWGKTLKPNFEYLDYVNSSGNIIEKIELDRHSTALFADENSFESMSKIQDYSEKEVVITNSFDKLTHQTAKQKDSTLQEKLESMTLHTKSSENQIPTATSLNSILSQAIHSNDKLLLEKCLGVRDTKVIFTTVARLSPHQAVPLLELVLNRLQNKPSRAKTLVEWVRAVFLAHASYLMSNTALVDRLSVLYSTLDARIVTHQKLCKLSGRLDLIASGIERRTKTATETFEDEGALIYNESEEEPSDDELMEEVIGDADDLDDYDMIGNKEDLSDEELSEEEEEDQFSDNDVDGEIEDKEEDFDDIESDEDL</sequence>
<dbReference type="GO" id="GO:0005730">
    <property type="term" value="C:nucleolus"/>
    <property type="evidence" value="ECO:0007669"/>
    <property type="project" value="TreeGrafter"/>
</dbReference>
<dbReference type="SUPFAM" id="SSF50978">
    <property type="entry name" value="WD40 repeat-like"/>
    <property type="match status" value="1"/>
</dbReference>
<evidence type="ECO:0000259" key="6">
    <source>
        <dbReference type="Pfam" id="PF04003"/>
    </source>
</evidence>
<dbReference type="InterPro" id="IPR015943">
    <property type="entry name" value="WD40/YVTN_repeat-like_dom_sf"/>
</dbReference>
<dbReference type="Pfam" id="PF04003">
    <property type="entry name" value="Utp12"/>
    <property type="match status" value="1"/>
</dbReference>
<evidence type="ECO:0000313" key="7">
    <source>
        <dbReference type="EMBL" id="KAJ3222489.1"/>
    </source>
</evidence>
<dbReference type="AlphaFoldDB" id="A0AAD5U4F1"/>
<gene>
    <name evidence="7" type="primary">WDR43</name>
    <name evidence="7" type="ORF">HK099_002243</name>
</gene>
<keyword evidence="2" id="KW-0539">Nucleus</keyword>
<evidence type="ECO:0000256" key="1">
    <source>
        <dbReference type="ARBA" id="ARBA00004123"/>
    </source>
</evidence>